<dbReference type="PANTHER" id="PTHR11803">
    <property type="entry name" value="2-IMINOBUTANOATE/2-IMINOPROPANOATE DEAMINASE RIDA"/>
    <property type="match status" value="1"/>
</dbReference>
<evidence type="ECO:0000313" key="2">
    <source>
        <dbReference type="EMBL" id="RUT04212.1"/>
    </source>
</evidence>
<dbReference type="PANTHER" id="PTHR11803:SF58">
    <property type="entry name" value="PROTEIN HMF1-RELATED"/>
    <property type="match status" value="1"/>
</dbReference>
<comment type="caution">
    <text evidence="2">The sequence shown here is derived from an EMBL/GenBank/DDBJ whole genome shotgun (WGS) entry which is preliminary data.</text>
</comment>
<gene>
    <name evidence="2" type="ORF">DSM106972_044400</name>
</gene>
<reference evidence="2" key="2">
    <citation type="journal article" date="2019" name="Genome Biol. Evol.">
        <title>Day and night: Metabolic profiles and evolutionary relationships of six axenic non-marine cyanobacteria.</title>
        <authorList>
            <person name="Will S.E."/>
            <person name="Henke P."/>
            <person name="Boedeker C."/>
            <person name="Huang S."/>
            <person name="Brinkmann H."/>
            <person name="Rohde M."/>
            <person name="Jarek M."/>
            <person name="Friedl T."/>
            <person name="Seufert S."/>
            <person name="Schumacher M."/>
            <person name="Overmann J."/>
            <person name="Neumann-Schaal M."/>
            <person name="Petersen J."/>
        </authorList>
    </citation>
    <scope>NUCLEOTIDE SEQUENCE [LARGE SCALE GENOMIC DNA]</scope>
    <source>
        <strain evidence="2">PCC 7102</strain>
    </source>
</reference>
<dbReference type="InterPro" id="IPR035959">
    <property type="entry name" value="RutC-like_sf"/>
</dbReference>
<dbReference type="RefSeq" id="WP_127082844.1">
    <property type="nucleotide sequence ID" value="NZ_RSCL01000011.1"/>
</dbReference>
<comment type="similarity">
    <text evidence="1">Belongs to the RutC family.</text>
</comment>
<proteinExistence type="inferred from homology"/>
<dbReference type="EMBL" id="RSCL01000011">
    <property type="protein sequence ID" value="RUT04212.1"/>
    <property type="molecule type" value="Genomic_DNA"/>
</dbReference>
<dbReference type="Proteomes" id="UP000271624">
    <property type="component" value="Unassembled WGS sequence"/>
</dbReference>
<protein>
    <recommendedName>
        <fullName evidence="4">Enamine deaminase RidA</fullName>
    </recommendedName>
</protein>
<keyword evidence="3" id="KW-1185">Reference proteome</keyword>
<name>A0A433VDM3_9CYAN</name>
<evidence type="ECO:0000313" key="3">
    <source>
        <dbReference type="Proteomes" id="UP000271624"/>
    </source>
</evidence>
<evidence type="ECO:0000256" key="1">
    <source>
        <dbReference type="ARBA" id="ARBA00010552"/>
    </source>
</evidence>
<reference evidence="2" key="1">
    <citation type="submission" date="2018-12" db="EMBL/GenBank/DDBJ databases">
        <authorList>
            <person name="Will S."/>
            <person name="Neumann-Schaal M."/>
            <person name="Henke P."/>
        </authorList>
    </citation>
    <scope>NUCLEOTIDE SEQUENCE</scope>
    <source>
        <strain evidence="2">PCC 7102</strain>
    </source>
</reference>
<dbReference type="GO" id="GO:0019239">
    <property type="term" value="F:deaminase activity"/>
    <property type="evidence" value="ECO:0007669"/>
    <property type="project" value="TreeGrafter"/>
</dbReference>
<dbReference type="Gene3D" id="3.30.1330.40">
    <property type="entry name" value="RutC-like"/>
    <property type="match status" value="1"/>
</dbReference>
<evidence type="ECO:0008006" key="4">
    <source>
        <dbReference type="Google" id="ProtNLM"/>
    </source>
</evidence>
<dbReference type="OrthoDB" id="9803101at2"/>
<dbReference type="SUPFAM" id="SSF55298">
    <property type="entry name" value="YjgF-like"/>
    <property type="match status" value="1"/>
</dbReference>
<dbReference type="InterPro" id="IPR006175">
    <property type="entry name" value="YjgF/YER057c/UK114"/>
</dbReference>
<sequence length="132" mass="14083">MSKKLINPHKLYDGAAFGMSQATVDTESGLVFISGQVDWNHQYETTENSIEGQARKALNNLKIVLTAAGSSVEQLLQVRVYIRGELGEHMETLAPILASFLGESRPSVTGIGVASLASPSLLVEVEAVASLL</sequence>
<dbReference type="AlphaFoldDB" id="A0A433VDM3"/>
<dbReference type="Pfam" id="PF01042">
    <property type="entry name" value="Ribonuc_L-PSP"/>
    <property type="match status" value="1"/>
</dbReference>
<accession>A0A433VDM3</accession>
<organism evidence="2 3">
    <name type="scientific">Dulcicalothrix desertica PCC 7102</name>
    <dbReference type="NCBI Taxonomy" id="232991"/>
    <lineage>
        <taxon>Bacteria</taxon>
        <taxon>Bacillati</taxon>
        <taxon>Cyanobacteriota</taxon>
        <taxon>Cyanophyceae</taxon>
        <taxon>Nostocales</taxon>
        <taxon>Calotrichaceae</taxon>
        <taxon>Dulcicalothrix</taxon>
    </lineage>
</organism>
<dbReference type="GO" id="GO:0005829">
    <property type="term" value="C:cytosol"/>
    <property type="evidence" value="ECO:0007669"/>
    <property type="project" value="TreeGrafter"/>
</dbReference>
<dbReference type="CDD" id="cd00448">
    <property type="entry name" value="YjgF_YER057c_UK114_family"/>
    <property type="match status" value="1"/>
</dbReference>